<dbReference type="AlphaFoldDB" id="A0A0E9TKI9"/>
<reference evidence="1" key="1">
    <citation type="submission" date="2014-11" db="EMBL/GenBank/DDBJ databases">
        <authorList>
            <person name="Amaro Gonzalez C."/>
        </authorList>
    </citation>
    <scope>NUCLEOTIDE SEQUENCE</scope>
</reference>
<proteinExistence type="predicted"/>
<reference evidence="1" key="2">
    <citation type="journal article" date="2015" name="Fish Shellfish Immunol.">
        <title>Early steps in the European eel (Anguilla anguilla)-Vibrio vulnificus interaction in the gills: Role of the RtxA13 toxin.</title>
        <authorList>
            <person name="Callol A."/>
            <person name="Pajuelo D."/>
            <person name="Ebbesson L."/>
            <person name="Teles M."/>
            <person name="MacKenzie S."/>
            <person name="Amaro C."/>
        </authorList>
    </citation>
    <scope>NUCLEOTIDE SEQUENCE</scope>
</reference>
<organism evidence="1">
    <name type="scientific">Anguilla anguilla</name>
    <name type="common">European freshwater eel</name>
    <name type="synonym">Muraena anguilla</name>
    <dbReference type="NCBI Taxonomy" id="7936"/>
    <lineage>
        <taxon>Eukaryota</taxon>
        <taxon>Metazoa</taxon>
        <taxon>Chordata</taxon>
        <taxon>Craniata</taxon>
        <taxon>Vertebrata</taxon>
        <taxon>Euteleostomi</taxon>
        <taxon>Actinopterygii</taxon>
        <taxon>Neopterygii</taxon>
        <taxon>Teleostei</taxon>
        <taxon>Anguilliformes</taxon>
        <taxon>Anguillidae</taxon>
        <taxon>Anguilla</taxon>
    </lineage>
</organism>
<name>A0A0E9TKI9_ANGAN</name>
<protein>
    <submittedName>
        <fullName evidence="1">Uncharacterized protein</fullName>
    </submittedName>
</protein>
<dbReference type="EMBL" id="GBXM01055349">
    <property type="protein sequence ID" value="JAH53228.1"/>
    <property type="molecule type" value="Transcribed_RNA"/>
</dbReference>
<evidence type="ECO:0000313" key="1">
    <source>
        <dbReference type="EMBL" id="JAH53228.1"/>
    </source>
</evidence>
<accession>A0A0E9TKI9</accession>
<sequence length="49" mass="5808">MILNFYRPLQIKSVTMCSRKTLSDVYNIRCFYAKEILTLFSRSTIIICI</sequence>